<evidence type="ECO:0000313" key="1">
    <source>
        <dbReference type="EMBL" id="GBM33037.1"/>
    </source>
</evidence>
<dbReference type="OrthoDB" id="6436021at2759"/>
<gene>
    <name evidence="1" type="ORF">AVEN_126043_1</name>
</gene>
<dbReference type="Proteomes" id="UP000499080">
    <property type="component" value="Unassembled WGS sequence"/>
</dbReference>
<dbReference type="SUPFAM" id="SSF46785">
    <property type="entry name" value="Winged helix' DNA-binding domain"/>
    <property type="match status" value="1"/>
</dbReference>
<reference evidence="1 2" key="1">
    <citation type="journal article" date="2019" name="Sci. Rep.">
        <title>Orb-weaving spider Araneus ventricosus genome elucidates the spidroin gene catalogue.</title>
        <authorList>
            <person name="Kono N."/>
            <person name="Nakamura H."/>
            <person name="Ohtoshi R."/>
            <person name="Moran D.A.P."/>
            <person name="Shinohara A."/>
            <person name="Yoshida Y."/>
            <person name="Fujiwara M."/>
            <person name="Mori M."/>
            <person name="Tomita M."/>
            <person name="Arakawa K."/>
        </authorList>
    </citation>
    <scope>NUCLEOTIDE SEQUENCE [LARGE SCALE GENOMIC DNA]</scope>
</reference>
<evidence type="ECO:0000313" key="2">
    <source>
        <dbReference type="Proteomes" id="UP000499080"/>
    </source>
</evidence>
<protein>
    <submittedName>
        <fullName evidence="1">Uncharacterized protein</fullName>
    </submittedName>
</protein>
<keyword evidence="2" id="KW-1185">Reference proteome</keyword>
<dbReference type="InterPro" id="IPR036390">
    <property type="entry name" value="WH_DNA-bd_sf"/>
</dbReference>
<organism evidence="1 2">
    <name type="scientific">Araneus ventricosus</name>
    <name type="common">Orbweaver spider</name>
    <name type="synonym">Epeira ventricosa</name>
    <dbReference type="NCBI Taxonomy" id="182803"/>
    <lineage>
        <taxon>Eukaryota</taxon>
        <taxon>Metazoa</taxon>
        <taxon>Ecdysozoa</taxon>
        <taxon>Arthropoda</taxon>
        <taxon>Chelicerata</taxon>
        <taxon>Arachnida</taxon>
        <taxon>Araneae</taxon>
        <taxon>Araneomorphae</taxon>
        <taxon>Entelegynae</taxon>
        <taxon>Araneoidea</taxon>
        <taxon>Araneidae</taxon>
        <taxon>Araneus</taxon>
    </lineage>
</organism>
<proteinExistence type="predicted"/>
<dbReference type="AlphaFoldDB" id="A0A4Y2EWZ2"/>
<name>A0A4Y2EWZ2_ARAVE</name>
<dbReference type="Gene3D" id="1.10.10.10">
    <property type="entry name" value="Winged helix-like DNA-binding domain superfamily/Winged helix DNA-binding domain"/>
    <property type="match status" value="1"/>
</dbReference>
<dbReference type="InterPro" id="IPR036388">
    <property type="entry name" value="WH-like_DNA-bd_sf"/>
</dbReference>
<dbReference type="EMBL" id="BGPR01000723">
    <property type="protein sequence ID" value="GBM33037.1"/>
    <property type="molecule type" value="Genomic_DNA"/>
</dbReference>
<accession>A0A4Y2EWZ2</accession>
<sequence length="114" mass="13043">MEQPQNDLIFTPNLLSRFPSANVTPKLVLEAVSNAGKNGATWPFINKYVDSKIKTFANKSEIKLHLRNAVAKGKIEKNWGTYTIKKRISAEDIGDRRKTHQSTKVLIFRRKFDL</sequence>
<comment type="caution">
    <text evidence="1">The sequence shown here is derived from an EMBL/GenBank/DDBJ whole genome shotgun (WGS) entry which is preliminary data.</text>
</comment>